<protein>
    <submittedName>
        <fullName evidence="1">Uncharacterized protein</fullName>
    </submittedName>
</protein>
<keyword evidence="2" id="KW-1185">Reference proteome</keyword>
<feature type="non-terminal residue" evidence="1">
    <location>
        <position position="279"/>
    </location>
</feature>
<dbReference type="Proteomes" id="UP000749559">
    <property type="component" value="Unassembled WGS sequence"/>
</dbReference>
<gene>
    <name evidence="1" type="ORF">OFUS_LOCUS10462</name>
</gene>
<comment type="caution">
    <text evidence="1">The sequence shown here is derived from an EMBL/GenBank/DDBJ whole genome shotgun (WGS) entry which is preliminary data.</text>
</comment>
<proteinExistence type="predicted"/>
<evidence type="ECO:0000313" key="2">
    <source>
        <dbReference type="Proteomes" id="UP000749559"/>
    </source>
</evidence>
<evidence type="ECO:0000313" key="1">
    <source>
        <dbReference type="EMBL" id="CAH1784227.1"/>
    </source>
</evidence>
<sequence length="279" mass="32466">TTVNGLHFQWSEMHLIYFGLVPLMLSTVTEISAEIDPPNDRLKEVLLNSGLGVSVVRVLESGKGFLSNIWKQPFSPARSSFQRHLTEARNITERERIPHLIKALQALAIGLDNVNKVMESMTAFQSRISKVETLLRDTRNIQVKTGHVELVQGIYDDIVGLLNLFDADRNNITFIWYKTIIQQVEHFTYEWLDLYFSMDQSAKKMFRYMKKRIRYLQKITSSLSETYERDVDGIAKELKYKLRQLNQASAKTVRIALGYDFKLHMDDMERFLRAYGVYT</sequence>
<reference evidence="1" key="1">
    <citation type="submission" date="2022-03" db="EMBL/GenBank/DDBJ databases">
        <authorList>
            <person name="Martin C."/>
        </authorList>
    </citation>
    <scope>NUCLEOTIDE SEQUENCE</scope>
</reference>
<name>A0A8J1XGB4_OWEFU</name>
<organism evidence="1 2">
    <name type="scientific">Owenia fusiformis</name>
    <name type="common">Polychaete worm</name>
    <dbReference type="NCBI Taxonomy" id="6347"/>
    <lineage>
        <taxon>Eukaryota</taxon>
        <taxon>Metazoa</taxon>
        <taxon>Spiralia</taxon>
        <taxon>Lophotrochozoa</taxon>
        <taxon>Annelida</taxon>
        <taxon>Polychaeta</taxon>
        <taxon>Sedentaria</taxon>
        <taxon>Canalipalpata</taxon>
        <taxon>Sabellida</taxon>
        <taxon>Oweniida</taxon>
        <taxon>Oweniidae</taxon>
        <taxon>Owenia</taxon>
    </lineage>
</organism>
<dbReference type="EMBL" id="CAIIXF020000005">
    <property type="protein sequence ID" value="CAH1784227.1"/>
    <property type="molecule type" value="Genomic_DNA"/>
</dbReference>
<dbReference type="AlphaFoldDB" id="A0A8J1XGB4"/>
<accession>A0A8J1XGB4</accession>